<feature type="transmembrane region" description="Helical" evidence="2">
    <location>
        <begin position="6"/>
        <end position="26"/>
    </location>
</feature>
<feature type="transmembrane region" description="Helical" evidence="2">
    <location>
        <begin position="157"/>
        <end position="180"/>
    </location>
</feature>
<reference evidence="3 4" key="1">
    <citation type="submission" date="2024-04" db="EMBL/GenBank/DDBJ databases">
        <title>Phyllosticta paracitricarpa is synonymous to the EU quarantine fungus P. citricarpa based on phylogenomic analyses.</title>
        <authorList>
            <consortium name="Lawrence Berkeley National Laboratory"/>
            <person name="Van ingen-buijs V.A."/>
            <person name="Van westerhoven A.C."/>
            <person name="Haridas S."/>
            <person name="Skiadas P."/>
            <person name="Martin F."/>
            <person name="Groenewald J.Z."/>
            <person name="Crous P.W."/>
            <person name="Seidl M.F."/>
        </authorList>
    </citation>
    <scope>NUCLEOTIDE SEQUENCE [LARGE SCALE GENOMIC DNA]</scope>
    <source>
        <strain evidence="3 4">CBS 141358</strain>
    </source>
</reference>
<keyword evidence="2" id="KW-1133">Transmembrane helix</keyword>
<keyword evidence="4" id="KW-1185">Reference proteome</keyword>
<feature type="region of interest" description="Disordered" evidence="1">
    <location>
        <begin position="189"/>
        <end position="216"/>
    </location>
</feature>
<feature type="compositionally biased region" description="Basic residues" evidence="1">
    <location>
        <begin position="189"/>
        <end position="201"/>
    </location>
</feature>
<comment type="caution">
    <text evidence="3">The sequence shown here is derived from an EMBL/GenBank/DDBJ whole genome shotgun (WGS) entry which is preliminary data.</text>
</comment>
<dbReference type="EMBL" id="JBBPBF010000011">
    <property type="protein sequence ID" value="KAK7612222.1"/>
    <property type="molecule type" value="Genomic_DNA"/>
</dbReference>
<name>A0ABR1NCR5_9PEZI</name>
<protein>
    <submittedName>
        <fullName evidence="3">Uncharacterized protein</fullName>
    </submittedName>
</protein>
<evidence type="ECO:0000313" key="3">
    <source>
        <dbReference type="EMBL" id="KAK7612222.1"/>
    </source>
</evidence>
<evidence type="ECO:0000313" key="4">
    <source>
        <dbReference type="Proteomes" id="UP001367316"/>
    </source>
</evidence>
<keyword evidence="2" id="KW-0472">Membrane</keyword>
<feature type="region of interest" description="Disordered" evidence="1">
    <location>
        <begin position="49"/>
        <end position="108"/>
    </location>
</feature>
<keyword evidence="2" id="KW-0812">Transmembrane</keyword>
<sequence length="314" mass="35457">MHWPEILGISVSIVVILTLLVLECYGYERGYAKLLRCIDSIFCRAPCDDDDDDDDDNNNGLFPPPRYDGEESVDTLPRYRDSAEEEEEEDDDDDDDEPNWTRIQGRRQRDSSDDEVALMVMEVTGDLADGQVMGDIPHWILIVSGILEILTDAIKGFALVLCAAVACPIGCTATTLTWTIRKMKRWGRGRRLRKGQGRRRQQGREAAPSNSDSTAVTLGVQTTADERRHGVDTPPPQYLHADLSMASEEALMLRRHGRPPTYRSQESFPRATTLRDDDDGEEDGEEDGESEPPPPPLRYFEMRGRWDPLDSDDE</sequence>
<accession>A0ABR1NCR5</accession>
<feature type="compositionally biased region" description="Acidic residues" evidence="1">
    <location>
        <begin position="276"/>
        <end position="290"/>
    </location>
</feature>
<gene>
    <name evidence="3" type="ORF">JOL62DRAFT_611105</name>
</gene>
<dbReference type="Proteomes" id="UP001367316">
    <property type="component" value="Unassembled WGS sequence"/>
</dbReference>
<organism evidence="3 4">
    <name type="scientific">Phyllosticta paracitricarpa</name>
    <dbReference type="NCBI Taxonomy" id="2016321"/>
    <lineage>
        <taxon>Eukaryota</taxon>
        <taxon>Fungi</taxon>
        <taxon>Dikarya</taxon>
        <taxon>Ascomycota</taxon>
        <taxon>Pezizomycotina</taxon>
        <taxon>Dothideomycetes</taxon>
        <taxon>Dothideomycetes incertae sedis</taxon>
        <taxon>Botryosphaeriales</taxon>
        <taxon>Phyllostictaceae</taxon>
        <taxon>Phyllosticta</taxon>
    </lineage>
</organism>
<feature type="compositionally biased region" description="Acidic residues" evidence="1">
    <location>
        <begin position="83"/>
        <end position="98"/>
    </location>
</feature>
<feature type="region of interest" description="Disordered" evidence="1">
    <location>
        <begin position="256"/>
        <end position="314"/>
    </location>
</feature>
<evidence type="ECO:0000256" key="1">
    <source>
        <dbReference type="SAM" id="MobiDB-lite"/>
    </source>
</evidence>
<evidence type="ECO:0000256" key="2">
    <source>
        <dbReference type="SAM" id="Phobius"/>
    </source>
</evidence>
<proteinExistence type="predicted"/>